<feature type="compositionally biased region" description="Basic and acidic residues" evidence="1">
    <location>
        <begin position="192"/>
        <end position="205"/>
    </location>
</feature>
<keyword evidence="4" id="KW-1185">Reference proteome</keyword>
<evidence type="ECO:0000313" key="4">
    <source>
        <dbReference type="Proteomes" id="UP000268162"/>
    </source>
</evidence>
<protein>
    <recommendedName>
        <fullName evidence="2">DUF4604 domain-containing protein</fullName>
    </recommendedName>
</protein>
<reference evidence="4" key="1">
    <citation type="journal article" date="2018" name="Nat. Microbiol.">
        <title>Leveraging single-cell genomics to expand the fungal tree of life.</title>
        <authorList>
            <person name="Ahrendt S.R."/>
            <person name="Quandt C.A."/>
            <person name="Ciobanu D."/>
            <person name="Clum A."/>
            <person name="Salamov A."/>
            <person name="Andreopoulos B."/>
            <person name="Cheng J.F."/>
            <person name="Woyke T."/>
            <person name="Pelin A."/>
            <person name="Henrissat B."/>
            <person name="Reynolds N.K."/>
            <person name="Benny G.L."/>
            <person name="Smith M.E."/>
            <person name="James T.Y."/>
            <person name="Grigoriev I.V."/>
        </authorList>
    </citation>
    <scope>NUCLEOTIDE SEQUENCE [LARGE SCALE GENOMIC DNA]</scope>
    <source>
        <strain evidence="4">RSA 468</strain>
    </source>
</reference>
<evidence type="ECO:0000256" key="1">
    <source>
        <dbReference type="SAM" id="MobiDB-lite"/>
    </source>
</evidence>
<dbReference type="Proteomes" id="UP000268162">
    <property type="component" value="Unassembled WGS sequence"/>
</dbReference>
<evidence type="ECO:0000259" key="2">
    <source>
        <dbReference type="Pfam" id="PF15377"/>
    </source>
</evidence>
<feature type="domain" description="DUF4604" evidence="2">
    <location>
        <begin position="14"/>
        <end position="223"/>
    </location>
</feature>
<gene>
    <name evidence="3" type="ORF">BJ085DRAFT_36668</name>
</gene>
<dbReference type="EMBL" id="ML003238">
    <property type="protein sequence ID" value="RKP34353.1"/>
    <property type="molecule type" value="Genomic_DNA"/>
</dbReference>
<dbReference type="InterPro" id="IPR027911">
    <property type="entry name" value="DUF4604"/>
</dbReference>
<feature type="compositionally biased region" description="Polar residues" evidence="1">
    <location>
        <begin position="65"/>
        <end position="74"/>
    </location>
</feature>
<feature type="compositionally biased region" description="Low complexity" evidence="1">
    <location>
        <begin position="155"/>
        <end position="167"/>
    </location>
</feature>
<feature type="compositionally biased region" description="Polar residues" evidence="1">
    <location>
        <begin position="16"/>
        <end position="31"/>
    </location>
</feature>
<evidence type="ECO:0000313" key="3">
    <source>
        <dbReference type="EMBL" id="RKP34353.1"/>
    </source>
</evidence>
<dbReference type="AlphaFoldDB" id="A0A4P9ZMC8"/>
<feature type="region of interest" description="Disordered" evidence="1">
    <location>
        <begin position="1"/>
        <end position="224"/>
    </location>
</feature>
<feature type="compositionally biased region" description="Acidic residues" evidence="1">
    <location>
        <begin position="83"/>
        <end position="93"/>
    </location>
</feature>
<sequence length="224" mass="24275">MPPKKLTPHQMRQKGLTFQQETPTFLRNLYSQLGMPQPRRTDSYAEDDAPANIGQVPGERPLRAFSTSATSRTAGSMPAAAVTEEDSQSEPEDEKPQIVVVNPGRDLSAKEVETFRLGKRKGAATDKVDESAQDDSAQPPERVAFRPRSMRQGNTASTVDVSSSKASSHPDSKNRSATKVPGHGKLSPNHLPSHEAKKPKSESTSKRRSTKAAAGPSLSFDDDI</sequence>
<proteinExistence type="predicted"/>
<feature type="compositionally biased region" description="Basic and acidic residues" evidence="1">
    <location>
        <begin position="107"/>
        <end position="116"/>
    </location>
</feature>
<accession>A0A4P9ZMC8</accession>
<name>A0A4P9ZMC8_9FUNG</name>
<dbReference type="Pfam" id="PF15377">
    <property type="entry name" value="DUF4604"/>
    <property type="match status" value="1"/>
</dbReference>
<organism evidence="3 4">
    <name type="scientific">Dimargaris cristalligena</name>
    <dbReference type="NCBI Taxonomy" id="215637"/>
    <lineage>
        <taxon>Eukaryota</taxon>
        <taxon>Fungi</taxon>
        <taxon>Fungi incertae sedis</taxon>
        <taxon>Zoopagomycota</taxon>
        <taxon>Kickxellomycotina</taxon>
        <taxon>Dimargaritomycetes</taxon>
        <taxon>Dimargaritales</taxon>
        <taxon>Dimargaritaceae</taxon>
        <taxon>Dimargaris</taxon>
    </lineage>
</organism>